<evidence type="ECO:0000313" key="1">
    <source>
        <dbReference type="EnsemblMetazoa" id="PPA36490.1"/>
    </source>
</evidence>
<dbReference type="GO" id="GO:0000978">
    <property type="term" value="F:RNA polymerase II cis-regulatory region sequence-specific DNA binding"/>
    <property type="evidence" value="ECO:0000318"/>
    <property type="project" value="GO_Central"/>
</dbReference>
<reference evidence="2" key="1">
    <citation type="journal article" date="2008" name="Nat. Genet.">
        <title>The Pristionchus pacificus genome provides a unique perspective on nematode lifestyle and parasitism.</title>
        <authorList>
            <person name="Dieterich C."/>
            <person name="Clifton S.W."/>
            <person name="Schuster L.N."/>
            <person name="Chinwalla A."/>
            <person name="Delehaunty K."/>
            <person name="Dinkelacker I."/>
            <person name="Fulton L."/>
            <person name="Fulton R."/>
            <person name="Godfrey J."/>
            <person name="Minx P."/>
            <person name="Mitreva M."/>
            <person name="Roeseler W."/>
            <person name="Tian H."/>
            <person name="Witte H."/>
            <person name="Yang S.P."/>
            <person name="Wilson R.K."/>
            <person name="Sommer R.J."/>
        </authorList>
    </citation>
    <scope>NUCLEOTIDE SEQUENCE [LARGE SCALE GENOMIC DNA]</scope>
    <source>
        <strain evidence="2">PS312</strain>
    </source>
</reference>
<dbReference type="GO" id="GO:0000981">
    <property type="term" value="F:DNA-binding transcription factor activity, RNA polymerase II-specific"/>
    <property type="evidence" value="ECO:0000318"/>
    <property type="project" value="GO_Central"/>
</dbReference>
<dbReference type="PANTHER" id="PTHR40326">
    <property type="entry name" value="PROTEIN CBG10816"/>
    <property type="match status" value="1"/>
</dbReference>
<dbReference type="PRINTS" id="PR01345">
    <property type="entry name" value="CERVTRCPTASE"/>
</dbReference>
<dbReference type="SMART" id="SM00355">
    <property type="entry name" value="ZnF_C2H2"/>
    <property type="match status" value="3"/>
</dbReference>
<dbReference type="PROSITE" id="PS00028">
    <property type="entry name" value="ZINC_FINGER_C2H2_1"/>
    <property type="match status" value="3"/>
</dbReference>
<gene>
    <name evidence="1" type="primary">WBGene00274859</name>
</gene>
<evidence type="ECO:0000313" key="2">
    <source>
        <dbReference type="Proteomes" id="UP000005239"/>
    </source>
</evidence>
<organism evidence="1 2">
    <name type="scientific">Pristionchus pacificus</name>
    <name type="common">Parasitic nematode worm</name>
    <dbReference type="NCBI Taxonomy" id="54126"/>
    <lineage>
        <taxon>Eukaryota</taxon>
        <taxon>Metazoa</taxon>
        <taxon>Ecdysozoa</taxon>
        <taxon>Nematoda</taxon>
        <taxon>Chromadorea</taxon>
        <taxon>Rhabditida</taxon>
        <taxon>Rhabditina</taxon>
        <taxon>Diplogasteromorpha</taxon>
        <taxon>Diplogasteroidea</taxon>
        <taxon>Neodiplogasteridae</taxon>
        <taxon>Pristionchus</taxon>
    </lineage>
</organism>
<accession>A0A2A6CX00</accession>
<accession>A0A8R1UQJ2</accession>
<dbReference type="FunFam" id="3.30.160.60:FF:000630">
    <property type="entry name" value="Zinc finger protein 180"/>
    <property type="match status" value="1"/>
</dbReference>
<sequence>QTSNSGFRTNAISVKRDLVTVAIVNNIGLPISHHIDQITRKARSMCNLMLRSFLTTSSDVLRKAYKIYIRPLLESSTVIWNPTAIGLVNKLESVQREFTRRIFWRSHLSQSSYPQRLEHFKLETLEYRRALNDMYFLFDSAHGFVHLDTSNIYSIAPLSRTLRSSHRLRLTIPFLMPSSLSTFASRPLTLWNSLSNPIVTLPRIPFPDDAPERRKFKCETCDNLFVTHSGLKKHTILHLDDNDPEQSLKKRPFKCETCAKRFIRNSHLKFHMTTHMKFEIQKIVSSFRALFDRSEMRVECVKLRDNYPYSNKNDPVRRPYPCDMCTKRFTQLIVLQMHKRKIHLPKDDPIRRKFECEICHKFFSEKGDF</sequence>
<dbReference type="Gene3D" id="3.30.160.60">
    <property type="entry name" value="Classic Zinc Finger"/>
    <property type="match status" value="2"/>
</dbReference>
<dbReference type="InterPro" id="IPR036236">
    <property type="entry name" value="Znf_C2H2_sf"/>
</dbReference>
<dbReference type="InterPro" id="IPR013087">
    <property type="entry name" value="Znf_C2H2_type"/>
</dbReference>
<protein>
    <submittedName>
        <fullName evidence="1">Zinc finger protein</fullName>
    </submittedName>
</protein>
<dbReference type="PANTHER" id="PTHR40326:SF1">
    <property type="entry name" value="RING-TYPE DOMAIN-CONTAINING PROTEIN-RELATED"/>
    <property type="match status" value="1"/>
</dbReference>
<dbReference type="SUPFAM" id="SSF57667">
    <property type="entry name" value="beta-beta-alpha zinc fingers"/>
    <property type="match status" value="2"/>
</dbReference>
<dbReference type="EnsemblMetazoa" id="PPA36490.1">
    <property type="protein sequence ID" value="PPA36490.1"/>
    <property type="gene ID" value="WBGene00274859"/>
</dbReference>
<dbReference type="AlphaFoldDB" id="A0A2A6CX00"/>
<name>A0A2A6CX00_PRIPA</name>
<keyword evidence="2" id="KW-1185">Reference proteome</keyword>
<proteinExistence type="predicted"/>
<dbReference type="Pfam" id="PF00096">
    <property type="entry name" value="zf-C2H2"/>
    <property type="match status" value="1"/>
</dbReference>
<dbReference type="OrthoDB" id="5865536at2759"/>
<dbReference type="PROSITE" id="PS50157">
    <property type="entry name" value="ZINC_FINGER_C2H2_2"/>
    <property type="match status" value="3"/>
</dbReference>
<dbReference type="Proteomes" id="UP000005239">
    <property type="component" value="Unassembled WGS sequence"/>
</dbReference>
<dbReference type="GO" id="GO:0006355">
    <property type="term" value="P:regulation of DNA-templated transcription"/>
    <property type="evidence" value="ECO:0000318"/>
    <property type="project" value="GO_Central"/>
</dbReference>
<reference evidence="1" key="2">
    <citation type="submission" date="2022-06" db="UniProtKB">
        <authorList>
            <consortium name="EnsemblMetazoa"/>
        </authorList>
    </citation>
    <scope>IDENTIFICATION</scope>
    <source>
        <strain evidence="1">PS312</strain>
    </source>
</reference>